<accession>A0A1I7Z4J7</accession>
<keyword evidence="1" id="KW-0472">Membrane</keyword>
<evidence type="ECO:0000313" key="3">
    <source>
        <dbReference type="WBParaSite" id="L893_g2271.t1"/>
    </source>
</evidence>
<dbReference type="WBParaSite" id="L893_g2271.t1">
    <property type="protein sequence ID" value="L893_g2271.t1"/>
    <property type="gene ID" value="L893_g2271"/>
</dbReference>
<feature type="transmembrane region" description="Helical" evidence="1">
    <location>
        <begin position="7"/>
        <end position="26"/>
    </location>
</feature>
<reference evidence="3" key="1">
    <citation type="submission" date="2016-11" db="UniProtKB">
        <authorList>
            <consortium name="WormBaseParasite"/>
        </authorList>
    </citation>
    <scope>IDENTIFICATION</scope>
</reference>
<dbReference type="Proteomes" id="UP000095287">
    <property type="component" value="Unplaced"/>
</dbReference>
<keyword evidence="2" id="KW-1185">Reference proteome</keyword>
<protein>
    <submittedName>
        <fullName evidence="3">Spore germination protein</fullName>
    </submittedName>
</protein>
<dbReference type="AlphaFoldDB" id="A0A1I7Z4J7"/>
<feature type="transmembrane region" description="Helical" evidence="1">
    <location>
        <begin position="32"/>
        <end position="56"/>
    </location>
</feature>
<evidence type="ECO:0000256" key="1">
    <source>
        <dbReference type="SAM" id="Phobius"/>
    </source>
</evidence>
<sequence length="83" mass="9336">MLQSITPVLTSSLPSVAMIIGILLEFEGVRMITWSLSATFVWLPTLNAVISLVFIAPLRSLFQKKKEHQISFKVISLMSYKKP</sequence>
<name>A0A1I7Z4J7_9BILA</name>
<organism evidence="2 3">
    <name type="scientific">Steinernema glaseri</name>
    <dbReference type="NCBI Taxonomy" id="37863"/>
    <lineage>
        <taxon>Eukaryota</taxon>
        <taxon>Metazoa</taxon>
        <taxon>Ecdysozoa</taxon>
        <taxon>Nematoda</taxon>
        <taxon>Chromadorea</taxon>
        <taxon>Rhabditida</taxon>
        <taxon>Tylenchina</taxon>
        <taxon>Panagrolaimomorpha</taxon>
        <taxon>Strongyloidoidea</taxon>
        <taxon>Steinernematidae</taxon>
        <taxon>Steinernema</taxon>
    </lineage>
</organism>
<proteinExistence type="predicted"/>
<keyword evidence="1" id="KW-1133">Transmembrane helix</keyword>
<keyword evidence="1" id="KW-0812">Transmembrane</keyword>
<evidence type="ECO:0000313" key="2">
    <source>
        <dbReference type="Proteomes" id="UP000095287"/>
    </source>
</evidence>